<feature type="compositionally biased region" description="Low complexity" evidence="1">
    <location>
        <begin position="1"/>
        <end position="18"/>
    </location>
</feature>
<dbReference type="Proteomes" id="UP001161247">
    <property type="component" value="Chromosome 2"/>
</dbReference>
<dbReference type="InterPro" id="IPR055411">
    <property type="entry name" value="LRR_FXL15/At3g58940/PEG3-like"/>
</dbReference>
<dbReference type="InterPro" id="IPR001810">
    <property type="entry name" value="F-box_dom"/>
</dbReference>
<feature type="compositionally biased region" description="Basic and acidic residues" evidence="1">
    <location>
        <begin position="26"/>
        <end position="35"/>
    </location>
</feature>
<dbReference type="SUPFAM" id="SSF81383">
    <property type="entry name" value="F-box domain"/>
    <property type="match status" value="1"/>
</dbReference>
<dbReference type="PANTHER" id="PTHR31900:SF34">
    <property type="entry name" value="EMB|CAB62440.1-RELATED"/>
    <property type="match status" value="1"/>
</dbReference>
<dbReference type="EMBL" id="OX459119">
    <property type="protein sequence ID" value="CAI9093484.1"/>
    <property type="molecule type" value="Genomic_DNA"/>
</dbReference>
<sequence length="498" mass="56284">MVMATSDQSSTQSSHESPIPSPKRQKSTEDGGHSDDRISDLPNSVLLHILSFLPTKGVVATGVLSKRWKLLWASVPCLDFDDRNFLKRGGNVAFRNVVNKILLEHNASIREFRVNCRYSRPCDVDIELWIRKAISRNVQVLGLCVPYNIHTNGGLSVQLPRGIFSCQTLVVLKLIGEALMISVPSTAYLPNLKTLELSSVRYQNEESVTNLISCSLGLENLSIWMKTSKNMPYMHVPKLRIHAPAMKSLQIVKGRHGRASADDVLDISAPALSELTIEDHVSDSLQITNMGSLNKANLNLHKTLSYQWLIKCFEAFRNIKCLSLSGDIPTALNFESGLPLVKFLNLTHLTMGCVWRPMLVYFLQCFEKLQVLRLTKNRSCSGSVHPEELWNDPVLVPRCLMTCLRTIWIQDFRESEFELSMLKYVLKNGKVLQKLEICPADTHRPWNISTREGGVARKFELKFLRSEGNYRQLEAKYSIAKKIMNIQKGSDACEIDIL</sequence>
<evidence type="ECO:0000313" key="4">
    <source>
        <dbReference type="Proteomes" id="UP001161247"/>
    </source>
</evidence>
<evidence type="ECO:0000259" key="2">
    <source>
        <dbReference type="PROSITE" id="PS50181"/>
    </source>
</evidence>
<dbReference type="SUPFAM" id="SSF52047">
    <property type="entry name" value="RNI-like"/>
    <property type="match status" value="1"/>
</dbReference>
<proteinExistence type="predicted"/>
<dbReference type="InterPro" id="IPR006566">
    <property type="entry name" value="FBD"/>
</dbReference>
<keyword evidence="4" id="KW-1185">Reference proteome</keyword>
<dbReference type="PROSITE" id="PS50181">
    <property type="entry name" value="FBOX"/>
    <property type="match status" value="1"/>
</dbReference>
<evidence type="ECO:0000256" key="1">
    <source>
        <dbReference type="SAM" id="MobiDB-lite"/>
    </source>
</evidence>
<gene>
    <name evidence="3" type="ORF">OLC1_LOCUS4882</name>
</gene>
<dbReference type="Pfam" id="PF00646">
    <property type="entry name" value="F-box"/>
    <property type="match status" value="1"/>
</dbReference>
<dbReference type="AlphaFoldDB" id="A0AAV1CD13"/>
<dbReference type="PANTHER" id="PTHR31900">
    <property type="entry name" value="F-BOX/RNI SUPERFAMILY PROTEIN-RELATED"/>
    <property type="match status" value="1"/>
</dbReference>
<reference evidence="3" key="1">
    <citation type="submission" date="2023-03" db="EMBL/GenBank/DDBJ databases">
        <authorList>
            <person name="Julca I."/>
        </authorList>
    </citation>
    <scope>NUCLEOTIDE SEQUENCE</scope>
</reference>
<dbReference type="Pfam" id="PF24758">
    <property type="entry name" value="LRR_At5g56370"/>
    <property type="match status" value="1"/>
</dbReference>
<dbReference type="CDD" id="cd22160">
    <property type="entry name" value="F-box_AtFBL13-like"/>
    <property type="match status" value="1"/>
</dbReference>
<accession>A0AAV1CD13</accession>
<dbReference type="InterPro" id="IPR050232">
    <property type="entry name" value="FBL13/AtMIF1-like"/>
</dbReference>
<dbReference type="InterPro" id="IPR032675">
    <property type="entry name" value="LRR_dom_sf"/>
</dbReference>
<organism evidence="3 4">
    <name type="scientific">Oldenlandia corymbosa var. corymbosa</name>
    <dbReference type="NCBI Taxonomy" id="529605"/>
    <lineage>
        <taxon>Eukaryota</taxon>
        <taxon>Viridiplantae</taxon>
        <taxon>Streptophyta</taxon>
        <taxon>Embryophyta</taxon>
        <taxon>Tracheophyta</taxon>
        <taxon>Spermatophyta</taxon>
        <taxon>Magnoliopsida</taxon>
        <taxon>eudicotyledons</taxon>
        <taxon>Gunneridae</taxon>
        <taxon>Pentapetalae</taxon>
        <taxon>asterids</taxon>
        <taxon>lamiids</taxon>
        <taxon>Gentianales</taxon>
        <taxon>Rubiaceae</taxon>
        <taxon>Rubioideae</taxon>
        <taxon>Spermacoceae</taxon>
        <taxon>Hedyotis-Oldenlandia complex</taxon>
        <taxon>Oldenlandia</taxon>
    </lineage>
</organism>
<evidence type="ECO:0000313" key="3">
    <source>
        <dbReference type="EMBL" id="CAI9093484.1"/>
    </source>
</evidence>
<dbReference type="InterPro" id="IPR036047">
    <property type="entry name" value="F-box-like_dom_sf"/>
</dbReference>
<feature type="region of interest" description="Disordered" evidence="1">
    <location>
        <begin position="1"/>
        <end position="35"/>
    </location>
</feature>
<protein>
    <submittedName>
        <fullName evidence="3">OLC1v1028989C1</fullName>
    </submittedName>
</protein>
<feature type="domain" description="F-box" evidence="2">
    <location>
        <begin position="35"/>
        <end position="88"/>
    </location>
</feature>
<dbReference type="Gene3D" id="1.20.1280.50">
    <property type="match status" value="1"/>
</dbReference>
<dbReference type="Pfam" id="PF08387">
    <property type="entry name" value="FBD"/>
    <property type="match status" value="1"/>
</dbReference>
<dbReference type="InterPro" id="IPR053781">
    <property type="entry name" value="F-box_AtFBL13-like"/>
</dbReference>
<name>A0AAV1CD13_OLDCO</name>
<dbReference type="Gene3D" id="3.80.10.10">
    <property type="entry name" value="Ribonuclease Inhibitor"/>
    <property type="match status" value="1"/>
</dbReference>